<dbReference type="PROSITE" id="PS00080">
    <property type="entry name" value="MULTICOPPER_OXIDASE2"/>
    <property type="match status" value="1"/>
</dbReference>
<feature type="transmembrane region" description="Helical" evidence="10">
    <location>
        <begin position="256"/>
        <end position="274"/>
    </location>
</feature>
<dbReference type="InterPro" id="IPR019397">
    <property type="entry name" value="Uncharacterised_TMEM39"/>
</dbReference>
<keyword evidence="7" id="KW-0560">Oxidoreductase</keyword>
<evidence type="ECO:0000256" key="4">
    <source>
        <dbReference type="ARBA" id="ARBA00022692"/>
    </source>
</evidence>
<feature type="transmembrane region" description="Helical" evidence="10">
    <location>
        <begin position="156"/>
        <end position="174"/>
    </location>
</feature>
<evidence type="ECO:0000259" key="13">
    <source>
        <dbReference type="Pfam" id="PF07732"/>
    </source>
</evidence>
<feature type="domain" description="Plastocyanin-like" evidence="13">
    <location>
        <begin position="453"/>
        <end position="563"/>
    </location>
</feature>
<dbReference type="InterPro" id="IPR033138">
    <property type="entry name" value="Cu_oxidase_CS"/>
</dbReference>
<evidence type="ECO:0000256" key="5">
    <source>
        <dbReference type="ARBA" id="ARBA00022723"/>
    </source>
</evidence>
<evidence type="ECO:0000256" key="6">
    <source>
        <dbReference type="ARBA" id="ARBA00022989"/>
    </source>
</evidence>
<evidence type="ECO:0000256" key="9">
    <source>
        <dbReference type="SAM" id="MobiDB-lite"/>
    </source>
</evidence>
<comment type="similarity">
    <text evidence="3">Belongs to the TMEM39 family.</text>
</comment>
<keyword evidence="4 10" id="KW-0812">Transmembrane</keyword>
<dbReference type="OrthoDB" id="2121828at2759"/>
<dbReference type="Pfam" id="PF10271">
    <property type="entry name" value="Tmp39"/>
    <property type="match status" value="1"/>
</dbReference>
<evidence type="ECO:0000256" key="8">
    <source>
        <dbReference type="ARBA" id="ARBA00023136"/>
    </source>
</evidence>
<dbReference type="AlphaFoldDB" id="A0A310SV84"/>
<comment type="similarity">
    <text evidence="2">Belongs to the multicopper oxidase family.</text>
</comment>
<reference evidence="14 15" key="1">
    <citation type="submission" date="2015-07" db="EMBL/GenBank/DDBJ databases">
        <title>The genome of Eufriesea mexicana.</title>
        <authorList>
            <person name="Pan H."/>
            <person name="Kapheim K."/>
        </authorList>
    </citation>
    <scope>NUCLEOTIDE SEQUENCE [LARGE SCALE GENOMIC DNA]</scope>
    <source>
        <strain evidence="14">0111107269</strain>
        <tissue evidence="14">Whole body</tissue>
    </source>
</reference>
<dbReference type="InterPro" id="IPR011706">
    <property type="entry name" value="Cu-oxidase_C"/>
</dbReference>
<dbReference type="Proteomes" id="UP000250275">
    <property type="component" value="Unassembled WGS sequence"/>
</dbReference>
<comment type="subcellular location">
    <subcellularLocation>
        <location evidence="1">Membrane</location>
        <topology evidence="1">Multi-pass membrane protein</topology>
    </subcellularLocation>
</comment>
<feature type="transmembrane region" description="Helical" evidence="10">
    <location>
        <begin position="111"/>
        <end position="135"/>
    </location>
</feature>
<accession>A0A310SV84</accession>
<evidence type="ECO:0000256" key="7">
    <source>
        <dbReference type="ARBA" id="ARBA00023002"/>
    </source>
</evidence>
<dbReference type="SUPFAM" id="SSF49503">
    <property type="entry name" value="Cupredoxins"/>
    <property type="match status" value="3"/>
</dbReference>
<dbReference type="Pfam" id="PF07732">
    <property type="entry name" value="Cu-oxidase_3"/>
    <property type="match status" value="1"/>
</dbReference>
<name>A0A310SV84_9HYME</name>
<feature type="transmembrane region" description="Helical" evidence="10">
    <location>
        <begin position="194"/>
        <end position="214"/>
    </location>
</feature>
<feature type="domain" description="Plastocyanin-like" evidence="12">
    <location>
        <begin position="856"/>
        <end position="987"/>
    </location>
</feature>
<sequence>MPGGRRNAASRNGQTKSQANFSVSSNIGIRSNSGERTAGSGADDKKSEEYRGIKALVPKHVPIPVVPIDGHLTFEAVSLVVSIIAASLQMLNLYRTVWWLPHSYNNYSMNFYLIDPYLLIFIITMVARQFIYSLLRRIIDISSPVRWLPTAQKMMRIILLIIVMNILCWCLYHMAERHNSMKIFYLCYPNLSVYFVMFGVSAAPFFDISTPLYSKDEKKTKFLMDKPLHNCSLNASAIRAEVSTLRSDFNRRLKRALFASSSSAYVCGIAPIIFVPQHLHFNVSWVVQHVIMFWLERISAHFSHAYPIRYCDVLHRAALHLGQWVKIENRNSHTYAQAWNDSVLWPHGSVVRHNKEIYRSEVDCEGQQSNELTGYIPGVSGMTPINVTNCINDEIRKNPSLSNPLECARPCHVSDKPKTCYYHFVIERYQVNGQACSLCFPNVTNSICPNCQCIPGDGVNRMALTVNRMIPGPSIQACLNDSIVIDVTNKVLEDAVTIHWHGLFQHESPYYDGVPSVTQCPILTGTTFRYQYRVANPGTHFWHAHTGLHKMDGIFGSLIVRVPRKSDLNRRYFDTDLASHVLVINDWMNEEATERYPGRSTNGITGQLPDALLINGKGLIGANNTILTQAHPDIVVEPNTRHRFRLINSFCTVCPGQLTIEGHNLTVIESDGQPIRPFVVTSIVSFPGERYDFVINTNQRPGAYWIQLRALDNCDSNKTQQLGILQYLGASKKPTSPVPTYSGGLAPGVVLNPLDVSCNTQNPKAICINKLRNAIPIESGLTEPTTDVQFIIPIGFVVIPPDQLFRPNQYRSFLYPGGVDVAATLNGITYQQAPSPPISQPNDVPPSQFCDGDRSNCTDCTCSHMLRIPLNATVEIILVDTSQIPRLTHPFHMHGFAFRVLSMDQPLGPYSNTGNGSTIDVDFVKQLDSSGKIKRNFKSASKDTLAVPNNGYTVIRFRANNAGYWFFHCHFVYHQMAGMELILKVGEQSDLPPVPPNFPRCGNFKAPIKGLDDSDESSSEEETFSSELNLMSEVSTWISSQLSSETDLLNL</sequence>
<dbReference type="FunFam" id="2.60.40.420:FF:000045">
    <property type="entry name" value="Laccase 2"/>
    <property type="match status" value="1"/>
</dbReference>
<evidence type="ECO:0000313" key="14">
    <source>
        <dbReference type="EMBL" id="OAD62115.1"/>
    </source>
</evidence>
<evidence type="ECO:0000256" key="10">
    <source>
        <dbReference type="SAM" id="Phobius"/>
    </source>
</evidence>
<keyword evidence="8 10" id="KW-0472">Membrane</keyword>
<keyword evidence="5" id="KW-0479">Metal-binding</keyword>
<proteinExistence type="inferred from homology"/>
<dbReference type="GO" id="GO:0016491">
    <property type="term" value="F:oxidoreductase activity"/>
    <property type="evidence" value="ECO:0007669"/>
    <property type="project" value="UniProtKB-KW"/>
</dbReference>
<evidence type="ECO:0000259" key="12">
    <source>
        <dbReference type="Pfam" id="PF07731"/>
    </source>
</evidence>
<feature type="compositionally biased region" description="Polar residues" evidence="9">
    <location>
        <begin position="9"/>
        <end position="35"/>
    </location>
</feature>
<dbReference type="Gene3D" id="2.60.40.420">
    <property type="entry name" value="Cupredoxins - blue copper proteins"/>
    <property type="match status" value="3"/>
</dbReference>
<dbReference type="Pfam" id="PF07731">
    <property type="entry name" value="Cu-oxidase_2"/>
    <property type="match status" value="1"/>
</dbReference>
<dbReference type="InterPro" id="IPR001117">
    <property type="entry name" value="Cu-oxidase_2nd"/>
</dbReference>
<evidence type="ECO:0000313" key="15">
    <source>
        <dbReference type="Proteomes" id="UP000250275"/>
    </source>
</evidence>
<dbReference type="GO" id="GO:0005507">
    <property type="term" value="F:copper ion binding"/>
    <property type="evidence" value="ECO:0007669"/>
    <property type="project" value="InterPro"/>
</dbReference>
<dbReference type="FunFam" id="2.60.40.420:FF:000031">
    <property type="entry name" value="Laccase-2 isoform A"/>
    <property type="match status" value="1"/>
</dbReference>
<organism evidence="14 15">
    <name type="scientific">Eufriesea mexicana</name>
    <dbReference type="NCBI Taxonomy" id="516756"/>
    <lineage>
        <taxon>Eukaryota</taxon>
        <taxon>Metazoa</taxon>
        <taxon>Ecdysozoa</taxon>
        <taxon>Arthropoda</taxon>
        <taxon>Hexapoda</taxon>
        <taxon>Insecta</taxon>
        <taxon>Pterygota</taxon>
        <taxon>Neoptera</taxon>
        <taxon>Endopterygota</taxon>
        <taxon>Hymenoptera</taxon>
        <taxon>Apocrita</taxon>
        <taxon>Aculeata</taxon>
        <taxon>Apoidea</taxon>
        <taxon>Anthophila</taxon>
        <taxon>Apidae</taxon>
        <taxon>Eufriesea</taxon>
    </lineage>
</organism>
<dbReference type="InterPro" id="IPR002355">
    <property type="entry name" value="Cu_oxidase_Cu_BS"/>
</dbReference>
<dbReference type="PANTHER" id="PTHR12995">
    <property type="entry name" value="FI21814P1"/>
    <property type="match status" value="1"/>
</dbReference>
<evidence type="ECO:0000259" key="11">
    <source>
        <dbReference type="Pfam" id="PF00394"/>
    </source>
</evidence>
<dbReference type="InterPro" id="IPR008972">
    <property type="entry name" value="Cupredoxin"/>
</dbReference>
<dbReference type="PANTHER" id="PTHR12995:SF4">
    <property type="entry name" value="FI21814P1"/>
    <property type="match status" value="1"/>
</dbReference>
<keyword evidence="6 10" id="KW-1133">Transmembrane helix</keyword>
<gene>
    <name evidence="14" type="ORF">WN48_06970</name>
</gene>
<dbReference type="EMBL" id="KQ759888">
    <property type="protein sequence ID" value="OAD62115.1"/>
    <property type="molecule type" value="Genomic_DNA"/>
</dbReference>
<dbReference type="CDD" id="cd13905">
    <property type="entry name" value="CuRO_3_tcLLC2_insect_like"/>
    <property type="match status" value="1"/>
</dbReference>
<evidence type="ECO:0000256" key="2">
    <source>
        <dbReference type="ARBA" id="ARBA00010609"/>
    </source>
</evidence>
<evidence type="ECO:0000256" key="3">
    <source>
        <dbReference type="ARBA" id="ARBA00010737"/>
    </source>
</evidence>
<dbReference type="PROSITE" id="PS00079">
    <property type="entry name" value="MULTICOPPER_OXIDASE1"/>
    <property type="match status" value="1"/>
</dbReference>
<dbReference type="GO" id="GO:0016020">
    <property type="term" value="C:membrane"/>
    <property type="evidence" value="ECO:0007669"/>
    <property type="project" value="UniProtKB-SubCell"/>
</dbReference>
<dbReference type="CDD" id="cd13884">
    <property type="entry name" value="CuRO_2_tcLCC_insect_like"/>
    <property type="match status" value="1"/>
</dbReference>
<dbReference type="InterPro" id="IPR011707">
    <property type="entry name" value="Cu-oxidase-like_N"/>
</dbReference>
<feature type="domain" description="Plastocyanin-like" evidence="11">
    <location>
        <begin position="579"/>
        <end position="729"/>
    </location>
</feature>
<protein>
    <submittedName>
        <fullName evidence="14">L-ascorbate oxidase</fullName>
    </submittedName>
</protein>
<keyword evidence="15" id="KW-1185">Reference proteome</keyword>
<evidence type="ECO:0000256" key="1">
    <source>
        <dbReference type="ARBA" id="ARBA00004141"/>
    </source>
</evidence>
<dbReference type="Pfam" id="PF00394">
    <property type="entry name" value="Cu-oxidase"/>
    <property type="match status" value="1"/>
</dbReference>
<dbReference type="CDD" id="cd13858">
    <property type="entry name" value="CuRO_1_tcLCC2_insect_like"/>
    <property type="match status" value="1"/>
</dbReference>
<feature type="transmembrane region" description="Helical" evidence="10">
    <location>
        <begin position="72"/>
        <end position="91"/>
    </location>
</feature>
<feature type="region of interest" description="Disordered" evidence="9">
    <location>
        <begin position="1"/>
        <end position="46"/>
    </location>
</feature>